<comment type="similarity">
    <text evidence="1">Belongs to the glycosyltransferase 15 family.</text>
</comment>
<name>A0A1R1PWG0_ZANCU</name>
<dbReference type="OrthoDB" id="439943at2759"/>
<dbReference type="PIRSF" id="PIRSF018153">
    <property type="entry name" value="Glyco_trans_15"/>
    <property type="match status" value="1"/>
</dbReference>
<proteinExistence type="inferred from homology"/>
<dbReference type="FunFam" id="3.90.550.10:FF:000051">
    <property type="entry name" value="Alpha-1,2-mannosyltransferase (Ktr4)"/>
    <property type="match status" value="1"/>
</dbReference>
<dbReference type="PANTHER" id="PTHR31121">
    <property type="entry name" value="ALPHA-1,2 MANNOSYLTRANSFERASE KTR1"/>
    <property type="match status" value="1"/>
</dbReference>
<keyword evidence="7" id="KW-1185">Reference proteome</keyword>
<dbReference type="GO" id="GO:0005794">
    <property type="term" value="C:Golgi apparatus"/>
    <property type="evidence" value="ECO:0007669"/>
    <property type="project" value="TreeGrafter"/>
</dbReference>
<sequence length="397" mass="46456">MFVVGVAVTAMLLIRTIAGNTLSYNAESRLSNTIYGKDKDHVLELRTGDTSKSTIREKAAIVALVMNTELEKLKYTIRQFEERWNSKYNYPYVFFNDIPFSDDFKEGIQAVTNANVTYVDLSADYWSIPAHVDLAKVIRSHKKNKSRFIYGGKLSYQLMCRFQSLGFYNHPALASYKYYWRIEPDVGYFCDINYDPFHFMAKNGLKYGFTIAIHELANTVETLWTTTVDWVLKNKDMLPEENNAKWILRGDGDYNGCHYWSNFEIVDMDFYRSKEYTSYVDYLDLSGGFFYERWGDAPIHSIAASLLLPKEKLFWFDDIGYRHDTLHICPTNKNLDNNCVCDMQGSLHDYECLRNWRNYPSTSKQYVLSHLSKFEKRHRPKDNPDYLKDPNPRPIAI</sequence>
<keyword evidence="2 6" id="KW-0808">Transferase</keyword>
<dbReference type="EMBL" id="LSSK01000101">
    <property type="protein sequence ID" value="OMH85232.1"/>
    <property type="molecule type" value="Genomic_DNA"/>
</dbReference>
<dbReference type="GO" id="GO:0006487">
    <property type="term" value="P:protein N-linked glycosylation"/>
    <property type="evidence" value="ECO:0007669"/>
    <property type="project" value="TreeGrafter"/>
</dbReference>
<dbReference type="Pfam" id="PF01793">
    <property type="entry name" value="Glyco_transf_15"/>
    <property type="match status" value="1"/>
</dbReference>
<organism evidence="6 7">
    <name type="scientific">Zancudomyces culisetae</name>
    <name type="common">Gut fungus</name>
    <name type="synonym">Smittium culisetae</name>
    <dbReference type="NCBI Taxonomy" id="1213189"/>
    <lineage>
        <taxon>Eukaryota</taxon>
        <taxon>Fungi</taxon>
        <taxon>Fungi incertae sedis</taxon>
        <taxon>Zoopagomycota</taxon>
        <taxon>Kickxellomycotina</taxon>
        <taxon>Harpellomycetes</taxon>
        <taxon>Harpellales</taxon>
        <taxon>Legeriomycetaceae</taxon>
        <taxon>Zancudomyces</taxon>
    </lineage>
</organism>
<dbReference type="InterPro" id="IPR002685">
    <property type="entry name" value="Glyco_trans_15"/>
</dbReference>
<gene>
    <name evidence="6" type="ORF">AX774_g1215</name>
</gene>
<evidence type="ECO:0000256" key="1">
    <source>
        <dbReference type="ARBA" id="ARBA00007677"/>
    </source>
</evidence>
<accession>A0A1R1PWG0</accession>
<dbReference type="GO" id="GO:0000032">
    <property type="term" value="P:cell wall mannoprotein biosynthetic process"/>
    <property type="evidence" value="ECO:0007669"/>
    <property type="project" value="TreeGrafter"/>
</dbReference>
<dbReference type="GO" id="GO:0016020">
    <property type="term" value="C:membrane"/>
    <property type="evidence" value="ECO:0007669"/>
    <property type="project" value="InterPro"/>
</dbReference>
<feature type="compositionally biased region" description="Basic and acidic residues" evidence="4">
    <location>
        <begin position="381"/>
        <end position="391"/>
    </location>
</feature>
<comment type="caution">
    <text evidence="6">The sequence shown here is derived from an EMBL/GenBank/DDBJ whole genome shotgun (WGS) entry which is preliminary data.</text>
</comment>
<feature type="region of interest" description="Disordered" evidence="4">
    <location>
        <begin position="375"/>
        <end position="397"/>
    </location>
</feature>
<dbReference type="InterPro" id="IPR029044">
    <property type="entry name" value="Nucleotide-diphossugar_trans"/>
</dbReference>
<dbReference type="SUPFAM" id="SSF53448">
    <property type="entry name" value="Nucleotide-diphospho-sugar transferases"/>
    <property type="match status" value="1"/>
</dbReference>
<dbReference type="AlphaFoldDB" id="A0A1R1PWG0"/>
<feature type="active site" description="Nucleophile" evidence="3">
    <location>
        <position position="264"/>
    </location>
</feature>
<dbReference type="GO" id="GO:0000026">
    <property type="term" value="F:alpha-1,2-mannosyltransferase activity"/>
    <property type="evidence" value="ECO:0007669"/>
    <property type="project" value="TreeGrafter"/>
</dbReference>
<evidence type="ECO:0000256" key="2">
    <source>
        <dbReference type="ARBA" id="ARBA00022679"/>
    </source>
</evidence>
<evidence type="ECO:0000313" key="7">
    <source>
        <dbReference type="Proteomes" id="UP000188320"/>
    </source>
</evidence>
<dbReference type="Gene3D" id="3.90.550.10">
    <property type="entry name" value="Spore Coat Polysaccharide Biosynthesis Protein SpsA, Chain A"/>
    <property type="match status" value="1"/>
</dbReference>
<keyword evidence="6" id="KW-0328">Glycosyltransferase</keyword>
<feature type="signal peptide" evidence="5">
    <location>
        <begin position="1"/>
        <end position="18"/>
    </location>
</feature>
<evidence type="ECO:0000256" key="5">
    <source>
        <dbReference type="SAM" id="SignalP"/>
    </source>
</evidence>
<reference evidence="7" key="1">
    <citation type="submission" date="2017-01" db="EMBL/GenBank/DDBJ databases">
        <authorList>
            <person name="Wang Y."/>
            <person name="White M."/>
            <person name="Kvist S."/>
            <person name="Moncalvo J.-M."/>
        </authorList>
    </citation>
    <scope>NUCLEOTIDE SEQUENCE [LARGE SCALE GENOMIC DNA]</scope>
    <source>
        <strain evidence="7">COL-18-3</strain>
    </source>
</reference>
<evidence type="ECO:0000313" key="6">
    <source>
        <dbReference type="EMBL" id="OMH85232.1"/>
    </source>
</evidence>
<evidence type="ECO:0000256" key="4">
    <source>
        <dbReference type="SAM" id="MobiDB-lite"/>
    </source>
</evidence>
<evidence type="ECO:0000256" key="3">
    <source>
        <dbReference type="PIRSR" id="PIRSR018153-1"/>
    </source>
</evidence>
<feature type="chain" id="PRO_5012887321" evidence="5">
    <location>
        <begin position="19"/>
        <end position="397"/>
    </location>
</feature>
<dbReference type="PANTHER" id="PTHR31121:SF6">
    <property type="entry name" value="ALPHA-1,2 MANNOSYLTRANSFERASE KTR1"/>
    <property type="match status" value="1"/>
</dbReference>
<protein>
    <submittedName>
        <fullName evidence="6">Glycolipid 2-alpha-mannosyltransferase</fullName>
    </submittedName>
</protein>
<dbReference type="Proteomes" id="UP000188320">
    <property type="component" value="Unassembled WGS sequence"/>
</dbReference>
<keyword evidence="5" id="KW-0732">Signal</keyword>